<feature type="chain" id="PRO_5042814183" evidence="1">
    <location>
        <begin position="21"/>
        <end position="57"/>
    </location>
</feature>
<dbReference type="Proteomes" id="UP001331761">
    <property type="component" value="Unassembled WGS sequence"/>
</dbReference>
<keyword evidence="3" id="KW-1185">Reference proteome</keyword>
<evidence type="ECO:0000313" key="2">
    <source>
        <dbReference type="EMBL" id="KAK5975189.1"/>
    </source>
</evidence>
<dbReference type="AlphaFoldDB" id="A0AAN8FF94"/>
<sequence length="57" mass="6829">MLHISLLWRFYSLWVMHAQGFEGQRVKQRLIQLKKKLLSTQINSHSCRYYCTLFVAG</sequence>
<feature type="signal peptide" evidence="1">
    <location>
        <begin position="1"/>
        <end position="20"/>
    </location>
</feature>
<keyword evidence="1" id="KW-0732">Signal</keyword>
<proteinExistence type="predicted"/>
<comment type="caution">
    <text evidence="2">The sequence shown here is derived from an EMBL/GenBank/DDBJ whole genome shotgun (WGS) entry which is preliminary data.</text>
</comment>
<organism evidence="2 3">
    <name type="scientific">Trichostrongylus colubriformis</name>
    <name type="common">Black scour worm</name>
    <dbReference type="NCBI Taxonomy" id="6319"/>
    <lineage>
        <taxon>Eukaryota</taxon>
        <taxon>Metazoa</taxon>
        <taxon>Ecdysozoa</taxon>
        <taxon>Nematoda</taxon>
        <taxon>Chromadorea</taxon>
        <taxon>Rhabditida</taxon>
        <taxon>Rhabditina</taxon>
        <taxon>Rhabditomorpha</taxon>
        <taxon>Strongyloidea</taxon>
        <taxon>Trichostrongylidae</taxon>
        <taxon>Trichostrongylus</taxon>
    </lineage>
</organism>
<gene>
    <name evidence="2" type="ORF">GCK32_022208</name>
</gene>
<reference evidence="2 3" key="1">
    <citation type="submission" date="2019-10" db="EMBL/GenBank/DDBJ databases">
        <title>Assembly and Annotation for the nematode Trichostrongylus colubriformis.</title>
        <authorList>
            <person name="Martin J."/>
        </authorList>
    </citation>
    <scope>NUCLEOTIDE SEQUENCE [LARGE SCALE GENOMIC DNA]</scope>
    <source>
        <strain evidence="2">G859</strain>
        <tissue evidence="2">Whole worm</tissue>
    </source>
</reference>
<name>A0AAN8FF94_TRICO</name>
<accession>A0AAN8FF94</accession>
<evidence type="ECO:0000256" key="1">
    <source>
        <dbReference type="SAM" id="SignalP"/>
    </source>
</evidence>
<evidence type="ECO:0000313" key="3">
    <source>
        <dbReference type="Proteomes" id="UP001331761"/>
    </source>
</evidence>
<protein>
    <submittedName>
        <fullName evidence="2">Uncharacterized protein</fullName>
    </submittedName>
</protein>
<dbReference type="EMBL" id="WIXE01013328">
    <property type="protein sequence ID" value="KAK5975189.1"/>
    <property type="molecule type" value="Genomic_DNA"/>
</dbReference>